<accession>A0AAN7RXE4</accession>
<comment type="caution">
    <text evidence="1">The sequence shown here is derived from an EMBL/GenBank/DDBJ whole genome shotgun (WGS) entry which is preliminary data.</text>
</comment>
<protein>
    <submittedName>
        <fullName evidence="1">Uncharacterized protein</fullName>
    </submittedName>
</protein>
<reference evidence="1 2" key="1">
    <citation type="journal article" date="2023" name="J. Hered.">
        <title>Chromosome-level genome of the wood stork (Mycteria americana) provides insight into avian chromosome evolution.</title>
        <authorList>
            <person name="Flamio R. Jr."/>
            <person name="Ramstad K.M."/>
        </authorList>
    </citation>
    <scope>NUCLEOTIDE SEQUENCE [LARGE SCALE GENOMIC DNA]</scope>
    <source>
        <strain evidence="1">JAX WOST 10</strain>
    </source>
</reference>
<proteinExistence type="predicted"/>
<dbReference type="Proteomes" id="UP001333110">
    <property type="component" value="Unassembled WGS sequence"/>
</dbReference>
<gene>
    <name evidence="1" type="ORF">QYF61_010757</name>
</gene>
<sequence length="89" mass="10157">MVRLKAVPIRYQGSWLYPLPFPADLAEHQPGEKGLKDLMCLCVGVLDIRGNLFPMKTVKHWKRLPREVVQSPSLEVFKTQLDEALSNLV</sequence>
<organism evidence="1 2">
    <name type="scientific">Mycteria americana</name>
    <name type="common">Wood stork</name>
    <dbReference type="NCBI Taxonomy" id="33587"/>
    <lineage>
        <taxon>Eukaryota</taxon>
        <taxon>Metazoa</taxon>
        <taxon>Chordata</taxon>
        <taxon>Craniata</taxon>
        <taxon>Vertebrata</taxon>
        <taxon>Euteleostomi</taxon>
        <taxon>Archelosauria</taxon>
        <taxon>Archosauria</taxon>
        <taxon>Dinosauria</taxon>
        <taxon>Saurischia</taxon>
        <taxon>Theropoda</taxon>
        <taxon>Coelurosauria</taxon>
        <taxon>Aves</taxon>
        <taxon>Neognathae</taxon>
        <taxon>Neoaves</taxon>
        <taxon>Aequornithes</taxon>
        <taxon>Ciconiiformes</taxon>
        <taxon>Ciconiidae</taxon>
        <taxon>Mycteria</taxon>
    </lineage>
</organism>
<evidence type="ECO:0000313" key="2">
    <source>
        <dbReference type="Proteomes" id="UP001333110"/>
    </source>
</evidence>
<keyword evidence="2" id="KW-1185">Reference proteome</keyword>
<dbReference type="EMBL" id="JAUNZN010000003">
    <property type="protein sequence ID" value="KAK4824134.1"/>
    <property type="molecule type" value="Genomic_DNA"/>
</dbReference>
<dbReference type="AlphaFoldDB" id="A0AAN7RXE4"/>
<evidence type="ECO:0000313" key="1">
    <source>
        <dbReference type="EMBL" id="KAK4824134.1"/>
    </source>
</evidence>
<name>A0AAN7RXE4_MYCAM</name>